<keyword evidence="2" id="KW-1185">Reference proteome</keyword>
<dbReference type="Proteomes" id="UP000230002">
    <property type="component" value="Unassembled WGS sequence"/>
</dbReference>
<sequence length="135" mass="15216">MVESSALEDDLSGGAPLFAQLFSAQWELFVCNCCMEVQWSVDPDDEVFYGLDFETETDLSCFIQAFDNAKTLAASSTKVEGSILSKPLDHEEVLRLLAKKSREIFSESNDLATTDASTLLHTLTQWLLDAWRRLW</sequence>
<gene>
    <name evidence="1" type="ORF">GSI_08790</name>
</gene>
<reference evidence="1 2" key="1">
    <citation type="journal article" date="2015" name="Sci. Rep.">
        <title>Chromosome-level genome map provides insights into diverse defense mechanisms in the medicinal fungus Ganoderma sinense.</title>
        <authorList>
            <person name="Zhu Y."/>
            <person name="Xu J."/>
            <person name="Sun C."/>
            <person name="Zhou S."/>
            <person name="Xu H."/>
            <person name="Nelson D.R."/>
            <person name="Qian J."/>
            <person name="Song J."/>
            <person name="Luo H."/>
            <person name="Xiang L."/>
            <person name="Li Y."/>
            <person name="Xu Z."/>
            <person name="Ji A."/>
            <person name="Wang L."/>
            <person name="Lu S."/>
            <person name="Hayward A."/>
            <person name="Sun W."/>
            <person name="Li X."/>
            <person name="Schwartz D.C."/>
            <person name="Wang Y."/>
            <person name="Chen S."/>
        </authorList>
    </citation>
    <scope>NUCLEOTIDE SEQUENCE [LARGE SCALE GENOMIC DNA]</scope>
    <source>
        <strain evidence="1 2">ZZ0214-1</strain>
    </source>
</reference>
<evidence type="ECO:0000313" key="2">
    <source>
        <dbReference type="Proteomes" id="UP000230002"/>
    </source>
</evidence>
<organism evidence="1 2">
    <name type="scientific">Ganoderma sinense ZZ0214-1</name>
    <dbReference type="NCBI Taxonomy" id="1077348"/>
    <lineage>
        <taxon>Eukaryota</taxon>
        <taxon>Fungi</taxon>
        <taxon>Dikarya</taxon>
        <taxon>Basidiomycota</taxon>
        <taxon>Agaricomycotina</taxon>
        <taxon>Agaricomycetes</taxon>
        <taxon>Polyporales</taxon>
        <taxon>Polyporaceae</taxon>
        <taxon>Ganoderma</taxon>
    </lineage>
</organism>
<dbReference type="AlphaFoldDB" id="A0A2G8S4P2"/>
<proteinExistence type="predicted"/>
<protein>
    <submittedName>
        <fullName evidence="1">Uncharacterized protein</fullName>
    </submittedName>
</protein>
<name>A0A2G8S4P2_9APHY</name>
<accession>A0A2G8S4P2</accession>
<comment type="caution">
    <text evidence="1">The sequence shown here is derived from an EMBL/GenBank/DDBJ whole genome shotgun (WGS) entry which is preliminary data.</text>
</comment>
<dbReference type="EMBL" id="AYKW01000023">
    <property type="protein sequence ID" value="PIL28746.1"/>
    <property type="molecule type" value="Genomic_DNA"/>
</dbReference>
<evidence type="ECO:0000313" key="1">
    <source>
        <dbReference type="EMBL" id="PIL28746.1"/>
    </source>
</evidence>